<dbReference type="OrthoDB" id="6265914at2759"/>
<evidence type="ECO:0000313" key="2">
    <source>
        <dbReference type="EMBL" id="KAF5395874.1"/>
    </source>
</evidence>
<reference evidence="2" key="1">
    <citation type="submission" date="2019-05" db="EMBL/GenBank/DDBJ databases">
        <title>Annotation for the trematode Paragonimus heterotremus.</title>
        <authorList>
            <person name="Choi Y.-J."/>
        </authorList>
    </citation>
    <scope>NUCLEOTIDE SEQUENCE</scope>
    <source>
        <strain evidence="2">LC</strain>
    </source>
</reference>
<feature type="non-terminal residue" evidence="2">
    <location>
        <position position="147"/>
    </location>
</feature>
<sequence>MTLGGTEREEVKPLQKNKRPNKQLQRPVTERPTSPPNESIATYLPDIGPGWVNLHEEITEIVASNSTKVNIPTGCCVTPKCCSPSAKRSALDKPTGLVASPDQKKSRPAPKSKTSLPTVQAIERALGQQPSYTLDDLQKNFMFTDGQ</sequence>
<dbReference type="Proteomes" id="UP000748531">
    <property type="component" value="Unassembled WGS sequence"/>
</dbReference>
<organism evidence="2 3">
    <name type="scientific">Paragonimus heterotremus</name>
    <dbReference type="NCBI Taxonomy" id="100268"/>
    <lineage>
        <taxon>Eukaryota</taxon>
        <taxon>Metazoa</taxon>
        <taxon>Spiralia</taxon>
        <taxon>Lophotrochozoa</taxon>
        <taxon>Platyhelminthes</taxon>
        <taxon>Trematoda</taxon>
        <taxon>Digenea</taxon>
        <taxon>Plagiorchiida</taxon>
        <taxon>Troglotremata</taxon>
        <taxon>Troglotrematidae</taxon>
        <taxon>Paragonimus</taxon>
    </lineage>
</organism>
<proteinExistence type="predicted"/>
<feature type="compositionally biased region" description="Basic and acidic residues" evidence="1">
    <location>
        <begin position="1"/>
        <end position="13"/>
    </location>
</feature>
<comment type="caution">
    <text evidence="2">The sequence shown here is derived from an EMBL/GenBank/DDBJ whole genome shotgun (WGS) entry which is preliminary data.</text>
</comment>
<dbReference type="AlphaFoldDB" id="A0A8J4WDK1"/>
<feature type="region of interest" description="Disordered" evidence="1">
    <location>
        <begin position="1"/>
        <end position="42"/>
    </location>
</feature>
<evidence type="ECO:0000256" key="1">
    <source>
        <dbReference type="SAM" id="MobiDB-lite"/>
    </source>
</evidence>
<feature type="region of interest" description="Disordered" evidence="1">
    <location>
        <begin position="83"/>
        <end position="117"/>
    </location>
</feature>
<keyword evidence="3" id="KW-1185">Reference proteome</keyword>
<gene>
    <name evidence="2" type="ORF">PHET_11285</name>
</gene>
<dbReference type="EMBL" id="LUCH01010016">
    <property type="protein sequence ID" value="KAF5395874.1"/>
    <property type="molecule type" value="Genomic_DNA"/>
</dbReference>
<accession>A0A8J4WDK1</accession>
<protein>
    <submittedName>
        <fullName evidence="2">Uncharacterized protein</fullName>
    </submittedName>
</protein>
<name>A0A8J4WDK1_9TREM</name>
<evidence type="ECO:0000313" key="3">
    <source>
        <dbReference type="Proteomes" id="UP000748531"/>
    </source>
</evidence>